<keyword evidence="3" id="KW-0998">Cell outer membrane</keyword>
<dbReference type="EMBL" id="QRLF01000013">
    <property type="protein sequence ID" value="RHI91582.1"/>
    <property type="molecule type" value="Genomic_DNA"/>
</dbReference>
<dbReference type="Pfam" id="PF00691">
    <property type="entry name" value="OmpA"/>
    <property type="match status" value="1"/>
</dbReference>
<evidence type="ECO:0000256" key="4">
    <source>
        <dbReference type="PROSITE-ProRule" id="PRU00473"/>
    </source>
</evidence>
<evidence type="ECO:0000259" key="5">
    <source>
        <dbReference type="PROSITE" id="PS51123"/>
    </source>
</evidence>
<keyword evidence="2 4" id="KW-0472">Membrane</keyword>
<accession>A0A415BSH6</accession>
<dbReference type="InterPro" id="IPR036737">
    <property type="entry name" value="OmpA-like_sf"/>
</dbReference>
<evidence type="ECO:0000256" key="1">
    <source>
        <dbReference type="ARBA" id="ARBA00004442"/>
    </source>
</evidence>
<evidence type="ECO:0000313" key="6">
    <source>
        <dbReference type="EMBL" id="RHI91582.1"/>
    </source>
</evidence>
<dbReference type="SUPFAM" id="SSF103088">
    <property type="entry name" value="OmpA-like"/>
    <property type="match status" value="1"/>
</dbReference>
<dbReference type="Gene3D" id="2.40.128.130">
    <property type="entry name" value="Autotransporter beta-domain"/>
    <property type="match status" value="1"/>
</dbReference>
<organism evidence="6 7">
    <name type="scientific">Phocaeicola vulgatus</name>
    <name type="common">Bacteroides vulgatus</name>
    <dbReference type="NCBI Taxonomy" id="821"/>
    <lineage>
        <taxon>Bacteria</taxon>
        <taxon>Pseudomonadati</taxon>
        <taxon>Bacteroidota</taxon>
        <taxon>Bacteroidia</taxon>
        <taxon>Bacteroidales</taxon>
        <taxon>Bacteroidaceae</taxon>
        <taxon>Phocaeicola</taxon>
    </lineage>
</organism>
<dbReference type="InterPro" id="IPR006665">
    <property type="entry name" value="OmpA-like"/>
</dbReference>
<dbReference type="Gene3D" id="3.30.1330.60">
    <property type="entry name" value="OmpA-like domain"/>
    <property type="match status" value="1"/>
</dbReference>
<dbReference type="InterPro" id="IPR006664">
    <property type="entry name" value="OMP_bac"/>
</dbReference>
<sequence>MRKNPRFYLAKWIILLTHTHTHTHTHTGRRLISARNLLIYRRFTKSVSSFFVRFVMHIPLVFKSNRLVSCNPPELLLSPDYFQNIKLLNMNGTTEIVRYKNGRLFVLLLFVCSFLPNVQAQNSMAGKPVQTADSIRTVYSDIIYFSLNNGDWIEQSEYKKAGRMLRWALSDTITPITIVGWTDPTGTETFNEQLSLRRARTVRNYLVGKGVAAGRISIEGRGVDTQAASNDEARRAEIAGVIYLSAKSLPAEVKQETKVVTPVVVEKETEPVREEQEIKEEIQQVEQQVTPVQQEVKSEPEQTHQPMQTDELVSVSQTSSRYVAVKTNLTAWAGTIMNLAADVQVSEHFSVELPVLWCPWHVSSKHAVKTFTIQPEGRYWLARPGKGHFFGVHAHIGWFNVKWNRDRYQDTSRPLLGAGISYGYLLPLGEHWAGEFTLGAGYANLKYNTYYNIGNGARIDTRTKNYWGITRVGISVVYRFNLK</sequence>
<gene>
    <name evidence="6" type="ORF">DW150_09515</name>
</gene>
<comment type="caution">
    <text evidence="6">The sequence shown here is derived from an EMBL/GenBank/DDBJ whole genome shotgun (WGS) entry which is preliminary data.</text>
</comment>
<protein>
    <submittedName>
        <fullName evidence="6">DUF3575 domain-containing protein</fullName>
    </submittedName>
</protein>
<dbReference type="Pfam" id="PF12099">
    <property type="entry name" value="DUF3575"/>
    <property type="match status" value="1"/>
</dbReference>
<comment type="subcellular location">
    <subcellularLocation>
        <location evidence="1">Cell outer membrane</location>
    </subcellularLocation>
</comment>
<reference evidence="6 7" key="1">
    <citation type="submission" date="2018-08" db="EMBL/GenBank/DDBJ databases">
        <title>A genome reference for cultivated species of the human gut microbiota.</title>
        <authorList>
            <person name="Zou Y."/>
            <person name="Xue W."/>
            <person name="Luo G."/>
        </authorList>
    </citation>
    <scope>NUCLEOTIDE SEQUENCE [LARGE SCALE GENOMIC DNA]</scope>
    <source>
        <strain evidence="6 7">AM13-21</strain>
    </source>
</reference>
<dbReference type="GO" id="GO:0009279">
    <property type="term" value="C:cell outer membrane"/>
    <property type="evidence" value="ECO:0007669"/>
    <property type="project" value="UniProtKB-SubCell"/>
</dbReference>
<dbReference type="InterPro" id="IPR050330">
    <property type="entry name" value="Bact_OuterMem_StrucFunc"/>
</dbReference>
<dbReference type="PANTHER" id="PTHR30329">
    <property type="entry name" value="STATOR ELEMENT OF FLAGELLAR MOTOR COMPLEX"/>
    <property type="match status" value="1"/>
</dbReference>
<dbReference type="InterPro" id="IPR036709">
    <property type="entry name" value="Autotransporte_beta_dom_sf"/>
</dbReference>
<dbReference type="PANTHER" id="PTHR30329:SF21">
    <property type="entry name" value="LIPOPROTEIN YIAD-RELATED"/>
    <property type="match status" value="1"/>
</dbReference>
<dbReference type="InterPro" id="IPR021958">
    <property type="entry name" value="DUF3575"/>
</dbReference>
<dbReference type="PRINTS" id="PR01021">
    <property type="entry name" value="OMPADOMAIN"/>
</dbReference>
<dbReference type="AlphaFoldDB" id="A0A415BSH6"/>
<evidence type="ECO:0000256" key="3">
    <source>
        <dbReference type="ARBA" id="ARBA00023237"/>
    </source>
</evidence>
<evidence type="ECO:0000256" key="2">
    <source>
        <dbReference type="ARBA" id="ARBA00023136"/>
    </source>
</evidence>
<dbReference type="CDD" id="cd07185">
    <property type="entry name" value="OmpA_C-like"/>
    <property type="match status" value="1"/>
</dbReference>
<proteinExistence type="predicted"/>
<feature type="domain" description="OmpA-like" evidence="5">
    <location>
        <begin position="132"/>
        <end position="248"/>
    </location>
</feature>
<evidence type="ECO:0000313" key="7">
    <source>
        <dbReference type="Proteomes" id="UP000285777"/>
    </source>
</evidence>
<dbReference type="Proteomes" id="UP000285777">
    <property type="component" value="Unassembled WGS sequence"/>
</dbReference>
<dbReference type="PROSITE" id="PS51123">
    <property type="entry name" value="OMPA_2"/>
    <property type="match status" value="1"/>
</dbReference>
<name>A0A415BSH6_PHOVU</name>